<name>A0A9P4U7D5_9PLEO</name>
<evidence type="ECO:0000313" key="1">
    <source>
        <dbReference type="EMBL" id="KAF2439701.1"/>
    </source>
</evidence>
<keyword evidence="2" id="KW-1185">Reference proteome</keyword>
<dbReference type="Proteomes" id="UP000799764">
    <property type="component" value="Unassembled WGS sequence"/>
</dbReference>
<accession>A0A9P4U7D5</accession>
<proteinExistence type="predicted"/>
<comment type="caution">
    <text evidence="1">The sequence shown here is derived from an EMBL/GenBank/DDBJ whole genome shotgun (WGS) entry which is preliminary data.</text>
</comment>
<sequence length="135" mass="14811">MKCPQVVIGFVATVSAIYAYFSKAEQGGCGGVGLVYQKIEPRMCYTAPGYNYLTVGHYGIPIYCTITAYLYIDGACTHIAQRGLARGTTNMCLGPTGNYYNYFGDKGKKIRREAIYPDTCAAEDRIANSRASRML</sequence>
<organism evidence="1 2">
    <name type="scientific">Karstenula rhodostoma CBS 690.94</name>
    <dbReference type="NCBI Taxonomy" id="1392251"/>
    <lineage>
        <taxon>Eukaryota</taxon>
        <taxon>Fungi</taxon>
        <taxon>Dikarya</taxon>
        <taxon>Ascomycota</taxon>
        <taxon>Pezizomycotina</taxon>
        <taxon>Dothideomycetes</taxon>
        <taxon>Pleosporomycetidae</taxon>
        <taxon>Pleosporales</taxon>
        <taxon>Massarineae</taxon>
        <taxon>Didymosphaeriaceae</taxon>
        <taxon>Karstenula</taxon>
    </lineage>
</organism>
<dbReference type="EMBL" id="MU001508">
    <property type="protein sequence ID" value="KAF2439701.1"/>
    <property type="molecule type" value="Genomic_DNA"/>
</dbReference>
<gene>
    <name evidence="1" type="ORF">P171DRAFT_447708</name>
</gene>
<reference evidence="1" key="1">
    <citation type="journal article" date="2020" name="Stud. Mycol.">
        <title>101 Dothideomycetes genomes: a test case for predicting lifestyles and emergence of pathogens.</title>
        <authorList>
            <person name="Haridas S."/>
            <person name="Albert R."/>
            <person name="Binder M."/>
            <person name="Bloem J."/>
            <person name="Labutti K."/>
            <person name="Salamov A."/>
            <person name="Andreopoulos B."/>
            <person name="Baker S."/>
            <person name="Barry K."/>
            <person name="Bills G."/>
            <person name="Bluhm B."/>
            <person name="Cannon C."/>
            <person name="Castanera R."/>
            <person name="Culley D."/>
            <person name="Daum C."/>
            <person name="Ezra D."/>
            <person name="Gonzalez J."/>
            <person name="Henrissat B."/>
            <person name="Kuo A."/>
            <person name="Liang C."/>
            <person name="Lipzen A."/>
            <person name="Lutzoni F."/>
            <person name="Magnuson J."/>
            <person name="Mondo S."/>
            <person name="Nolan M."/>
            <person name="Ohm R."/>
            <person name="Pangilinan J."/>
            <person name="Park H.-J."/>
            <person name="Ramirez L."/>
            <person name="Alfaro M."/>
            <person name="Sun H."/>
            <person name="Tritt A."/>
            <person name="Yoshinaga Y."/>
            <person name="Zwiers L.-H."/>
            <person name="Turgeon B."/>
            <person name="Goodwin S."/>
            <person name="Spatafora J."/>
            <person name="Crous P."/>
            <person name="Grigoriev I."/>
        </authorList>
    </citation>
    <scope>NUCLEOTIDE SEQUENCE</scope>
    <source>
        <strain evidence="1">CBS 690.94</strain>
    </source>
</reference>
<dbReference type="AlphaFoldDB" id="A0A9P4U7D5"/>
<protein>
    <submittedName>
        <fullName evidence="1">Uncharacterized protein</fullName>
    </submittedName>
</protein>
<evidence type="ECO:0000313" key="2">
    <source>
        <dbReference type="Proteomes" id="UP000799764"/>
    </source>
</evidence>
<dbReference type="OrthoDB" id="5383526at2759"/>